<dbReference type="InterPro" id="IPR027417">
    <property type="entry name" value="P-loop_NTPase"/>
</dbReference>
<evidence type="ECO:0000259" key="3">
    <source>
        <dbReference type="Pfam" id="PF00685"/>
    </source>
</evidence>
<sequence length="310" mass="36221">MTGKQFYIDVDGTKIPVGFNVENVRSARNYRPLDSDIFICTFPKCGTNWTKRIVQLLIDRESRTGEVADYGLSKCFLEMVGSSVVASQSEPRIVTSHLYFNEIPWNPKTKYVYVLRNPKDCCVSYFHHTKHTKVYDYENGLISDYVKTFIDGETSFGCYFEHFRQWYAQKDRANVLFLTYEDMKRDPIKEILKIVSFLDLPYPQLRDPFSQKFQRVLKESGIDAMKNYVQENYKTALGGSKEADWKSRSDYPCDRAPPPPDCFVRKGIVGDWKNVFSTEDSKSIEDQMLRACEGFANIRDIWRDEDWKDC</sequence>
<feature type="domain" description="Sulfotransferase" evidence="3">
    <location>
        <begin position="34"/>
        <end position="288"/>
    </location>
</feature>
<dbReference type="Pfam" id="PF00685">
    <property type="entry name" value="Sulfotransfer_1"/>
    <property type="match status" value="1"/>
</dbReference>
<evidence type="ECO:0000313" key="4">
    <source>
        <dbReference type="EMBL" id="OQR78186.1"/>
    </source>
</evidence>
<proteinExistence type="inferred from homology"/>
<dbReference type="FunCoup" id="A0A1V9XXG1">
    <property type="interactions" value="19"/>
</dbReference>
<dbReference type="InParanoid" id="A0A1V9XXG1"/>
<name>A0A1V9XXG1_9ACAR</name>
<comment type="similarity">
    <text evidence="1">Belongs to the sulfotransferase 1 family.</text>
</comment>
<dbReference type="EMBL" id="MNPL01002536">
    <property type="protein sequence ID" value="OQR78186.1"/>
    <property type="molecule type" value="Genomic_DNA"/>
</dbReference>
<dbReference type="Proteomes" id="UP000192247">
    <property type="component" value="Unassembled WGS sequence"/>
</dbReference>
<dbReference type="PANTHER" id="PTHR11783">
    <property type="entry name" value="SULFOTRANSFERASE SULT"/>
    <property type="match status" value="1"/>
</dbReference>
<accession>A0A1V9XXG1</accession>
<dbReference type="InterPro" id="IPR000863">
    <property type="entry name" value="Sulfotransferase_dom"/>
</dbReference>
<dbReference type="SUPFAM" id="SSF52540">
    <property type="entry name" value="P-loop containing nucleoside triphosphate hydrolases"/>
    <property type="match status" value="1"/>
</dbReference>
<dbReference type="GO" id="GO:0008146">
    <property type="term" value="F:sulfotransferase activity"/>
    <property type="evidence" value="ECO:0007669"/>
    <property type="project" value="InterPro"/>
</dbReference>
<reference evidence="4 5" key="1">
    <citation type="journal article" date="2017" name="Gigascience">
        <title>Draft genome of the honey bee ectoparasitic mite, Tropilaelaps mercedesae, is shaped by the parasitic life history.</title>
        <authorList>
            <person name="Dong X."/>
            <person name="Armstrong S.D."/>
            <person name="Xia D."/>
            <person name="Makepeace B.L."/>
            <person name="Darby A.C."/>
            <person name="Kadowaki T."/>
        </authorList>
    </citation>
    <scope>NUCLEOTIDE SEQUENCE [LARGE SCALE GENOMIC DNA]</scope>
    <source>
        <strain evidence="4">Wuxi-XJTLU</strain>
    </source>
</reference>
<dbReference type="AlphaFoldDB" id="A0A1V9XXG1"/>
<evidence type="ECO:0000256" key="2">
    <source>
        <dbReference type="ARBA" id="ARBA00022679"/>
    </source>
</evidence>
<gene>
    <name evidence="4" type="ORF">BIW11_06562</name>
</gene>
<evidence type="ECO:0000313" key="5">
    <source>
        <dbReference type="Proteomes" id="UP000192247"/>
    </source>
</evidence>
<dbReference type="STRING" id="418985.A0A1V9XXG1"/>
<dbReference type="Gene3D" id="3.40.50.300">
    <property type="entry name" value="P-loop containing nucleotide triphosphate hydrolases"/>
    <property type="match status" value="1"/>
</dbReference>
<dbReference type="OrthoDB" id="205623at2759"/>
<keyword evidence="2 4" id="KW-0808">Transferase</keyword>
<comment type="caution">
    <text evidence="4">The sequence shown here is derived from an EMBL/GenBank/DDBJ whole genome shotgun (WGS) entry which is preliminary data.</text>
</comment>
<organism evidence="4 5">
    <name type="scientific">Tropilaelaps mercedesae</name>
    <dbReference type="NCBI Taxonomy" id="418985"/>
    <lineage>
        <taxon>Eukaryota</taxon>
        <taxon>Metazoa</taxon>
        <taxon>Ecdysozoa</taxon>
        <taxon>Arthropoda</taxon>
        <taxon>Chelicerata</taxon>
        <taxon>Arachnida</taxon>
        <taxon>Acari</taxon>
        <taxon>Parasitiformes</taxon>
        <taxon>Mesostigmata</taxon>
        <taxon>Gamasina</taxon>
        <taxon>Dermanyssoidea</taxon>
        <taxon>Laelapidae</taxon>
        <taxon>Tropilaelaps</taxon>
    </lineage>
</organism>
<keyword evidence="5" id="KW-1185">Reference proteome</keyword>
<evidence type="ECO:0000256" key="1">
    <source>
        <dbReference type="ARBA" id="ARBA00005771"/>
    </source>
</evidence>
<protein>
    <submittedName>
        <fullName evidence="4">Sulfotransferase family cytosolic 1B member 1-like</fullName>
    </submittedName>
</protein>